<keyword evidence="2 3" id="KW-0175">Coiled coil</keyword>
<feature type="compositionally biased region" description="Polar residues" evidence="4">
    <location>
        <begin position="93"/>
        <end position="104"/>
    </location>
</feature>
<dbReference type="Proteomes" id="UP000681722">
    <property type="component" value="Unassembled WGS sequence"/>
</dbReference>
<evidence type="ECO:0000256" key="3">
    <source>
        <dbReference type="SAM" id="Coils"/>
    </source>
</evidence>
<dbReference type="Proteomes" id="UP000663829">
    <property type="component" value="Unassembled WGS sequence"/>
</dbReference>
<comment type="similarity">
    <text evidence="1">Belongs to the LCA5 family.</text>
</comment>
<feature type="compositionally biased region" description="Low complexity" evidence="4">
    <location>
        <begin position="118"/>
        <end position="134"/>
    </location>
</feature>
<dbReference type="EMBL" id="CAJNOQ010010902">
    <property type="protein sequence ID" value="CAF1263954.1"/>
    <property type="molecule type" value="Genomic_DNA"/>
</dbReference>
<protein>
    <recommendedName>
        <fullName evidence="5">Lebercilin domain-containing protein</fullName>
    </recommendedName>
</protein>
<sequence>MPEERRASADSLDDFFGVPSTTNKDDRTTTKTSTGLNKRLSIDEKQQRLSPTKSSSTTHSNSNNNKENGNHYRDDTPTDEKEQKRQELEKVNKNNNEQTTSADYQGLSTLITQAPTYSHNNAMSSNSRSNNNHSTIIRSPTIVDNKSKVNTNSKSQRKIVRSASNHDGNSIHSAVYSSDFDDDEADDDTTTETDRVKKYGSLPPSKQSMKRVSGVLPQRRGSDSELKSKTIIIKSNQNHNRRKDRLLPYIRHTNKMNNNNHMTRTNHLKRKHDQQQQLSMPKGEVERRLLSAQNTKLKTLENKIAELKLDLDTIRVENHTLKTIQRREEMALKKYENQDYDIQRILKEYTSEIQHTKELLFNEKQSKLKLEKTIDSKDEILRDTKKRLKYYEKITMEKNLDERYEMKEKLKESDRKYQELLEKLTAQEKHLENLEKSHRYEVNSTLLKQKELKRELDKRQSDYNELTLKLEDKTRQLDTMHIYTQRGGHRPETNMTKSHSLQSLQQPDTSPRFREKILDYDKKRREQQEKKKAQHQQHQQQQQQEHQQQTKKPRTHDRLPPTSTAKKETIQYKVMSDDEKKIKKDPPLQNGKFDRFCCRCLI</sequence>
<evidence type="ECO:0000256" key="1">
    <source>
        <dbReference type="ARBA" id="ARBA00010229"/>
    </source>
</evidence>
<dbReference type="GO" id="GO:0042073">
    <property type="term" value="P:intraciliary transport"/>
    <property type="evidence" value="ECO:0007669"/>
    <property type="project" value="TreeGrafter"/>
</dbReference>
<gene>
    <name evidence="6" type="ORF">GPM918_LOCUS26748</name>
    <name evidence="7" type="ORF">SRO942_LOCUS26952</name>
</gene>
<evidence type="ECO:0000313" key="7">
    <source>
        <dbReference type="EMBL" id="CAF4044554.1"/>
    </source>
</evidence>
<feature type="domain" description="Lebercilin" evidence="5">
    <location>
        <begin position="285"/>
        <end position="477"/>
    </location>
</feature>
<feature type="compositionally biased region" description="Low complexity" evidence="4">
    <location>
        <begin position="50"/>
        <end position="67"/>
    </location>
</feature>
<proteinExistence type="inferred from homology"/>
<evidence type="ECO:0000256" key="4">
    <source>
        <dbReference type="SAM" id="MobiDB-lite"/>
    </source>
</evidence>
<feature type="region of interest" description="Disordered" evidence="4">
    <location>
        <begin position="485"/>
        <end position="587"/>
    </location>
</feature>
<dbReference type="InterPro" id="IPR026188">
    <property type="entry name" value="Lebercilin-like"/>
</dbReference>
<evidence type="ECO:0000313" key="8">
    <source>
        <dbReference type="Proteomes" id="UP000663829"/>
    </source>
</evidence>
<comment type="caution">
    <text evidence="6">The sequence shown here is derived from an EMBL/GenBank/DDBJ whole genome shotgun (WGS) entry which is preliminary data.</text>
</comment>
<feature type="compositionally biased region" description="Basic and acidic residues" evidence="4">
    <location>
        <begin position="68"/>
        <end position="92"/>
    </location>
</feature>
<dbReference type="OrthoDB" id="2123794at2759"/>
<reference evidence="6" key="1">
    <citation type="submission" date="2021-02" db="EMBL/GenBank/DDBJ databases">
        <authorList>
            <person name="Nowell W R."/>
        </authorList>
    </citation>
    <scope>NUCLEOTIDE SEQUENCE</scope>
</reference>
<keyword evidence="8" id="KW-1185">Reference proteome</keyword>
<feature type="compositionally biased region" description="Low complexity" evidence="4">
    <location>
        <begin position="536"/>
        <end position="547"/>
    </location>
</feature>
<dbReference type="PANTHER" id="PTHR16650">
    <property type="entry name" value="C21ORF13-RELATED"/>
    <property type="match status" value="1"/>
</dbReference>
<dbReference type="Pfam" id="PF15619">
    <property type="entry name" value="Lebercilin"/>
    <property type="match status" value="1"/>
</dbReference>
<name>A0A815B165_9BILA</name>
<dbReference type="GO" id="GO:0005930">
    <property type="term" value="C:axoneme"/>
    <property type="evidence" value="ECO:0007669"/>
    <property type="project" value="TreeGrafter"/>
</dbReference>
<dbReference type="EMBL" id="CAJOBC010020010">
    <property type="protein sequence ID" value="CAF4044554.1"/>
    <property type="molecule type" value="Genomic_DNA"/>
</dbReference>
<accession>A0A815B165</accession>
<feature type="coiled-coil region" evidence="3">
    <location>
        <begin position="290"/>
        <end position="317"/>
    </location>
</feature>
<dbReference type="AlphaFoldDB" id="A0A815B165"/>
<feature type="coiled-coil region" evidence="3">
    <location>
        <begin position="403"/>
        <end position="476"/>
    </location>
</feature>
<feature type="compositionally biased region" description="Polar residues" evidence="4">
    <location>
        <begin position="493"/>
        <end position="509"/>
    </location>
</feature>
<evidence type="ECO:0000256" key="2">
    <source>
        <dbReference type="ARBA" id="ARBA00023054"/>
    </source>
</evidence>
<feature type="compositionally biased region" description="Polar residues" evidence="4">
    <location>
        <begin position="162"/>
        <end position="176"/>
    </location>
</feature>
<feature type="compositionally biased region" description="Basic and acidic residues" evidence="4">
    <location>
        <begin position="565"/>
        <end position="587"/>
    </location>
</feature>
<evidence type="ECO:0000259" key="5">
    <source>
        <dbReference type="Pfam" id="PF15619"/>
    </source>
</evidence>
<feature type="compositionally biased region" description="Acidic residues" evidence="4">
    <location>
        <begin position="179"/>
        <end position="191"/>
    </location>
</feature>
<feature type="region of interest" description="Disordered" evidence="4">
    <location>
        <begin position="1"/>
        <end position="104"/>
    </location>
</feature>
<feature type="compositionally biased region" description="Basic and acidic residues" evidence="4">
    <location>
        <begin position="511"/>
        <end position="531"/>
    </location>
</feature>
<dbReference type="InterPro" id="IPR028933">
    <property type="entry name" value="Lebercilin_dom"/>
</dbReference>
<feature type="compositionally biased region" description="Polar residues" evidence="4">
    <location>
        <begin position="135"/>
        <end position="154"/>
    </location>
</feature>
<dbReference type="PANTHER" id="PTHR16650:SF6">
    <property type="entry name" value="GH21622P"/>
    <property type="match status" value="1"/>
</dbReference>
<evidence type="ECO:0000313" key="6">
    <source>
        <dbReference type="EMBL" id="CAF1263954.1"/>
    </source>
</evidence>
<feature type="region of interest" description="Disordered" evidence="4">
    <location>
        <begin position="118"/>
        <end position="227"/>
    </location>
</feature>
<organism evidence="6 8">
    <name type="scientific">Didymodactylos carnosus</name>
    <dbReference type="NCBI Taxonomy" id="1234261"/>
    <lineage>
        <taxon>Eukaryota</taxon>
        <taxon>Metazoa</taxon>
        <taxon>Spiralia</taxon>
        <taxon>Gnathifera</taxon>
        <taxon>Rotifera</taxon>
        <taxon>Eurotatoria</taxon>
        <taxon>Bdelloidea</taxon>
        <taxon>Philodinida</taxon>
        <taxon>Philodinidae</taxon>
        <taxon>Didymodactylos</taxon>
    </lineage>
</organism>